<protein>
    <submittedName>
        <fullName evidence="9">ZC3H6 protein</fullName>
    </submittedName>
</protein>
<keyword evidence="4" id="KW-0694">RNA-binding</keyword>
<dbReference type="PANTHER" id="PTHR36886:SF8">
    <property type="entry name" value="ZINC FINGER CCCH DOMAIN-CONTAINING PROTEIN 38"/>
    <property type="match status" value="1"/>
</dbReference>
<comment type="caution">
    <text evidence="9">The sequence shown here is derived from an EMBL/GenBank/DDBJ whole genome shotgun (WGS) entry which is preliminary data.</text>
</comment>
<evidence type="ECO:0000259" key="7">
    <source>
        <dbReference type="PROSITE" id="PS50102"/>
    </source>
</evidence>
<dbReference type="PROSITE" id="PS50102">
    <property type="entry name" value="RRM"/>
    <property type="match status" value="1"/>
</dbReference>
<dbReference type="InterPro" id="IPR000571">
    <property type="entry name" value="Znf_CCCH"/>
</dbReference>
<organism evidence="9 10">
    <name type="scientific">Symbiodinium necroappetens</name>
    <dbReference type="NCBI Taxonomy" id="1628268"/>
    <lineage>
        <taxon>Eukaryota</taxon>
        <taxon>Sar</taxon>
        <taxon>Alveolata</taxon>
        <taxon>Dinophyceae</taxon>
        <taxon>Suessiales</taxon>
        <taxon>Symbiodiniaceae</taxon>
        <taxon>Symbiodinium</taxon>
    </lineage>
</organism>
<feature type="compositionally biased region" description="Basic residues" evidence="6">
    <location>
        <begin position="255"/>
        <end position="266"/>
    </location>
</feature>
<feature type="domain" description="C3H1-type" evidence="8">
    <location>
        <begin position="104"/>
        <end position="131"/>
    </location>
</feature>
<name>A0A812JMS4_9DINO</name>
<evidence type="ECO:0000313" key="10">
    <source>
        <dbReference type="Proteomes" id="UP000601435"/>
    </source>
</evidence>
<keyword evidence="10" id="KW-1185">Reference proteome</keyword>
<feature type="compositionally biased region" description="Low complexity" evidence="6">
    <location>
        <begin position="269"/>
        <end position="278"/>
    </location>
</feature>
<dbReference type="InterPro" id="IPR036855">
    <property type="entry name" value="Znf_CCCH_sf"/>
</dbReference>
<dbReference type="Gene3D" id="3.30.70.330">
    <property type="match status" value="1"/>
</dbReference>
<dbReference type="SMART" id="SM00356">
    <property type="entry name" value="ZnF_C3H1"/>
    <property type="match status" value="2"/>
</dbReference>
<evidence type="ECO:0000256" key="6">
    <source>
        <dbReference type="SAM" id="MobiDB-lite"/>
    </source>
</evidence>
<keyword evidence="2 5" id="KW-0863">Zinc-finger</keyword>
<reference evidence="9" key="1">
    <citation type="submission" date="2021-02" db="EMBL/GenBank/DDBJ databases">
        <authorList>
            <person name="Dougan E. K."/>
            <person name="Rhodes N."/>
            <person name="Thang M."/>
            <person name="Chan C."/>
        </authorList>
    </citation>
    <scope>NUCLEOTIDE SEQUENCE</scope>
</reference>
<dbReference type="PANTHER" id="PTHR36886">
    <property type="entry name" value="PROTEIN FRIGIDA-ESSENTIAL 1"/>
    <property type="match status" value="1"/>
</dbReference>
<evidence type="ECO:0000256" key="2">
    <source>
        <dbReference type="ARBA" id="ARBA00022771"/>
    </source>
</evidence>
<dbReference type="AlphaFoldDB" id="A0A812JMS4"/>
<dbReference type="GO" id="GO:0003723">
    <property type="term" value="F:RNA binding"/>
    <property type="evidence" value="ECO:0007669"/>
    <property type="project" value="UniProtKB-UniRule"/>
</dbReference>
<feature type="region of interest" description="Disordered" evidence="6">
    <location>
        <begin position="184"/>
        <end position="332"/>
    </location>
</feature>
<gene>
    <name evidence="9" type="primary">ZC3H6</name>
    <name evidence="9" type="ORF">SNEC2469_LOCUS2252</name>
</gene>
<dbReference type="InterPro" id="IPR052650">
    <property type="entry name" value="Zinc_finger_CCCH"/>
</dbReference>
<dbReference type="PROSITE" id="PS50103">
    <property type="entry name" value="ZF_C3H1"/>
    <property type="match status" value="2"/>
</dbReference>
<keyword evidence="1 5" id="KW-0479">Metal-binding</keyword>
<dbReference type="Pfam" id="PF00642">
    <property type="entry name" value="zf-CCCH"/>
    <property type="match status" value="1"/>
</dbReference>
<feature type="domain" description="C3H1-type" evidence="8">
    <location>
        <begin position="136"/>
        <end position="163"/>
    </location>
</feature>
<dbReference type="SUPFAM" id="SSF90229">
    <property type="entry name" value="CCCH zinc finger"/>
    <property type="match status" value="2"/>
</dbReference>
<evidence type="ECO:0000256" key="4">
    <source>
        <dbReference type="PROSITE-ProRule" id="PRU00176"/>
    </source>
</evidence>
<feature type="domain" description="RRM" evidence="7">
    <location>
        <begin position="19"/>
        <end position="100"/>
    </location>
</feature>
<feature type="compositionally biased region" description="Basic residues" evidence="6">
    <location>
        <begin position="321"/>
        <end position="332"/>
    </location>
</feature>
<dbReference type="EMBL" id="CAJNJA010006605">
    <property type="protein sequence ID" value="CAE7212764.1"/>
    <property type="molecule type" value="Genomic_DNA"/>
</dbReference>
<dbReference type="Gene3D" id="4.10.1000.10">
    <property type="entry name" value="Zinc finger, CCCH-type"/>
    <property type="match status" value="1"/>
</dbReference>
<evidence type="ECO:0000259" key="8">
    <source>
        <dbReference type="PROSITE" id="PS50103"/>
    </source>
</evidence>
<feature type="zinc finger region" description="C3H1-type" evidence="5">
    <location>
        <begin position="136"/>
        <end position="163"/>
    </location>
</feature>
<dbReference type="InterPro" id="IPR041367">
    <property type="entry name" value="Znf-CCCH_4"/>
</dbReference>
<dbReference type="InterPro" id="IPR012677">
    <property type="entry name" value="Nucleotide-bd_a/b_plait_sf"/>
</dbReference>
<dbReference type="CDD" id="cd00590">
    <property type="entry name" value="RRM_SF"/>
    <property type="match status" value="1"/>
</dbReference>
<keyword evidence="3 5" id="KW-0862">Zinc</keyword>
<dbReference type="InterPro" id="IPR000504">
    <property type="entry name" value="RRM_dom"/>
</dbReference>
<feature type="compositionally biased region" description="Basic residues" evidence="6">
    <location>
        <begin position="290"/>
        <end position="300"/>
    </location>
</feature>
<evidence type="ECO:0000256" key="3">
    <source>
        <dbReference type="ARBA" id="ARBA00022833"/>
    </source>
</evidence>
<dbReference type="GO" id="GO:0008270">
    <property type="term" value="F:zinc ion binding"/>
    <property type="evidence" value="ECO:0007669"/>
    <property type="project" value="UniProtKB-KW"/>
</dbReference>
<dbReference type="SUPFAM" id="SSF54928">
    <property type="entry name" value="RNA-binding domain, RBD"/>
    <property type="match status" value="1"/>
</dbReference>
<proteinExistence type="predicted"/>
<dbReference type="Pfam" id="PF18044">
    <property type="entry name" value="zf-CCCH_4"/>
    <property type="match status" value="1"/>
</dbReference>
<evidence type="ECO:0000313" key="9">
    <source>
        <dbReference type="EMBL" id="CAE7212764.1"/>
    </source>
</evidence>
<feature type="zinc finger region" description="C3H1-type" evidence="5">
    <location>
        <begin position="104"/>
        <end position="131"/>
    </location>
</feature>
<evidence type="ECO:0000256" key="1">
    <source>
        <dbReference type="ARBA" id="ARBA00022723"/>
    </source>
</evidence>
<dbReference type="Proteomes" id="UP000601435">
    <property type="component" value="Unassembled WGS sequence"/>
</dbReference>
<feature type="compositionally biased region" description="Low complexity" evidence="6">
    <location>
        <begin position="305"/>
        <end position="315"/>
    </location>
</feature>
<dbReference type="InterPro" id="IPR035979">
    <property type="entry name" value="RBD_domain_sf"/>
</dbReference>
<accession>A0A812JMS4</accession>
<dbReference type="OrthoDB" id="442071at2759"/>
<dbReference type="SMART" id="SM00360">
    <property type="entry name" value="RRM"/>
    <property type="match status" value="1"/>
</dbReference>
<evidence type="ECO:0000256" key="5">
    <source>
        <dbReference type="PROSITE-ProRule" id="PRU00723"/>
    </source>
</evidence>
<sequence>MGLDREGYLRNLRELEAGREVFVRPLELEATADDVRDIVVQRCGEDSVGIDRVKLVKHAGGALLSAFVTLSSVQEARLVTQRLDGAKIRGKVLAVSVARNQGQSRVKEICMFFLEGKCQRGQNCQYLHDATGRGSGRRLPACRFFAAGSCSRGENCKFSHERQDDVEEAGTVQDDVEEAAEVQTERLTSKHKRLKHPPDPTQTAKKKKTKEEATISAKMASTCRPGREGPQKTKTKAKAEEEPEEDEGDGSPKAALKRKQPKRREHRAAATQSEAPAAPGSGPQDPQGTAKKKRRKLRRKTAQDVPAVPTAAPAAKGQKTEKKRTKRPQAAA</sequence>